<evidence type="ECO:0000313" key="2">
    <source>
        <dbReference type="Proteomes" id="UP001529510"/>
    </source>
</evidence>
<dbReference type="AlphaFoldDB" id="A0ABD0NIS6"/>
<dbReference type="EMBL" id="JAMKFB020000021">
    <property type="protein sequence ID" value="KAL0161903.1"/>
    <property type="molecule type" value="Genomic_DNA"/>
</dbReference>
<proteinExistence type="predicted"/>
<sequence>HRHPDEQRHPHAGAGRGVRDCTSFFCCFEDCRSGAWRHGRLHIRIAKIDSYARIFFPTA</sequence>
<organism evidence="1 2">
    <name type="scientific">Cirrhinus mrigala</name>
    <name type="common">Mrigala</name>
    <dbReference type="NCBI Taxonomy" id="683832"/>
    <lineage>
        <taxon>Eukaryota</taxon>
        <taxon>Metazoa</taxon>
        <taxon>Chordata</taxon>
        <taxon>Craniata</taxon>
        <taxon>Vertebrata</taxon>
        <taxon>Euteleostomi</taxon>
        <taxon>Actinopterygii</taxon>
        <taxon>Neopterygii</taxon>
        <taxon>Teleostei</taxon>
        <taxon>Ostariophysi</taxon>
        <taxon>Cypriniformes</taxon>
        <taxon>Cyprinidae</taxon>
        <taxon>Labeoninae</taxon>
        <taxon>Labeonini</taxon>
        <taxon>Cirrhinus</taxon>
    </lineage>
</organism>
<feature type="non-terminal residue" evidence="1">
    <location>
        <position position="59"/>
    </location>
</feature>
<keyword evidence="2" id="KW-1185">Reference proteome</keyword>
<comment type="caution">
    <text evidence="1">The sequence shown here is derived from an EMBL/GenBank/DDBJ whole genome shotgun (WGS) entry which is preliminary data.</text>
</comment>
<dbReference type="Proteomes" id="UP001529510">
    <property type="component" value="Unassembled WGS sequence"/>
</dbReference>
<feature type="non-terminal residue" evidence="1">
    <location>
        <position position="1"/>
    </location>
</feature>
<protein>
    <submittedName>
        <fullName evidence="1">Uncharacterized protein</fullName>
    </submittedName>
</protein>
<reference evidence="1 2" key="1">
    <citation type="submission" date="2024-05" db="EMBL/GenBank/DDBJ databases">
        <title>Genome sequencing and assembly of Indian major carp, Cirrhinus mrigala (Hamilton, 1822).</title>
        <authorList>
            <person name="Mohindra V."/>
            <person name="Chowdhury L.M."/>
            <person name="Lal K."/>
            <person name="Jena J.K."/>
        </authorList>
    </citation>
    <scope>NUCLEOTIDE SEQUENCE [LARGE SCALE GENOMIC DNA]</scope>
    <source>
        <strain evidence="1">CM1030</strain>
        <tissue evidence="1">Blood</tissue>
    </source>
</reference>
<accession>A0ABD0NIS6</accession>
<name>A0ABD0NIS6_CIRMR</name>
<gene>
    <name evidence="1" type="ORF">M9458_041299</name>
</gene>
<evidence type="ECO:0000313" key="1">
    <source>
        <dbReference type="EMBL" id="KAL0161903.1"/>
    </source>
</evidence>